<accession>A0A1D6H4J0</accession>
<feature type="region of interest" description="Disordered" evidence="1">
    <location>
        <begin position="124"/>
        <end position="205"/>
    </location>
</feature>
<dbReference type="STRING" id="4577.A0A1D6H4J0"/>
<dbReference type="PANTHER" id="PTHR34303">
    <property type="entry name" value="OS01G0890400 PROTEIN-RELATED"/>
    <property type="match status" value="1"/>
</dbReference>
<feature type="region of interest" description="Disordered" evidence="1">
    <location>
        <begin position="1"/>
        <end position="22"/>
    </location>
</feature>
<feature type="compositionally biased region" description="Polar residues" evidence="1">
    <location>
        <begin position="432"/>
        <end position="442"/>
    </location>
</feature>
<feature type="compositionally biased region" description="Low complexity" evidence="1">
    <location>
        <begin position="133"/>
        <end position="144"/>
    </location>
</feature>
<dbReference type="EMBL" id="CM000781">
    <property type="protein sequence ID" value="AQK69739.1"/>
    <property type="molecule type" value="Genomic_DNA"/>
</dbReference>
<protein>
    <recommendedName>
        <fullName evidence="3">DUF4283 domain-containing protein</fullName>
    </recommendedName>
</protein>
<evidence type="ECO:0008006" key="3">
    <source>
        <dbReference type="Google" id="ProtNLM"/>
    </source>
</evidence>
<proteinExistence type="predicted"/>
<feature type="region of interest" description="Disordered" evidence="1">
    <location>
        <begin position="475"/>
        <end position="535"/>
    </location>
</feature>
<dbReference type="PANTHER" id="PTHR34303:SF3">
    <property type="entry name" value="CCHC-TYPE DOMAIN-CONTAINING PROTEIN"/>
    <property type="match status" value="1"/>
</dbReference>
<feature type="compositionally biased region" description="Low complexity" evidence="1">
    <location>
        <begin position="443"/>
        <end position="455"/>
    </location>
</feature>
<evidence type="ECO:0000256" key="1">
    <source>
        <dbReference type="SAM" id="MobiDB-lite"/>
    </source>
</evidence>
<feature type="compositionally biased region" description="Polar residues" evidence="1">
    <location>
        <begin position="475"/>
        <end position="511"/>
    </location>
</feature>
<dbReference type="InParanoid" id="A0A1D6H4J0"/>
<dbReference type="AlphaFoldDB" id="A0A1D6H4J0"/>
<organism evidence="2">
    <name type="scientific">Zea mays</name>
    <name type="common">Maize</name>
    <dbReference type="NCBI Taxonomy" id="4577"/>
    <lineage>
        <taxon>Eukaryota</taxon>
        <taxon>Viridiplantae</taxon>
        <taxon>Streptophyta</taxon>
        <taxon>Embryophyta</taxon>
        <taxon>Tracheophyta</taxon>
        <taxon>Spermatophyta</taxon>
        <taxon>Magnoliopsida</taxon>
        <taxon>Liliopsida</taxon>
        <taxon>Poales</taxon>
        <taxon>Poaceae</taxon>
        <taxon>PACMAD clade</taxon>
        <taxon>Panicoideae</taxon>
        <taxon>Andropogonodae</taxon>
        <taxon>Andropogoneae</taxon>
        <taxon>Tripsacinae</taxon>
        <taxon>Zea</taxon>
    </lineage>
</organism>
<evidence type="ECO:0000313" key="2">
    <source>
        <dbReference type="EMBL" id="AQK69739.1"/>
    </source>
</evidence>
<dbReference type="FunCoup" id="A0A1D6H4J0">
    <property type="interactions" value="256"/>
</dbReference>
<feature type="region of interest" description="Disordered" evidence="1">
    <location>
        <begin position="431"/>
        <end position="455"/>
    </location>
</feature>
<name>A0A1D6H4J0_MAIZE</name>
<dbReference type="OMA" id="TWHANTA"/>
<sequence length="615" mass="66158">MPISQTLSPASHHRKTPTIPVPASRLPVHAVPFNYPAAKASSSTPPTPPSSPATQTYLDAYAPKNMLASSSSCPPDFMLPSAGASKASCMEGPLGLGRAALPKAHCSSPPRRMVDICIDSRNGKAPVEPVFAPSRSPSLGRRSPPSGPGSPVPRSGSPPSWTGSGTGNDSGSFPKPDLAIPVQSPSLDLGGTRNSDGSSLDWDGRTPHIEAWVPQGCRETNDKLIYAYLDQHLPLSAAEEFIQNILRTAAPGIQFQMLPSSRGIKLLHFYSRADRDEVRLMSPLLADGLQLKLECPEETDNRFFRQPQWLAFAMIVDFPTEHWSEASIRRCFGACCEVAEVDPRCLTGDNFGPIRVLLELNHYLDLPSEIWVTTMDGVSRGGCIAQVLPLRVWPRADQLGPDGRLRRFFQHMSPPPAPPMLSEVPAALPHVPQQQNASPVRNAQQQANTTTSQTSSAFSTAQLLCLSAMLAQLTGPRTTETQSQLPPQQNTTPQSHCSSKRQPTSPTTFNATRHKRAGRPPRNNVPKPIQRKSSRLAAKANGNFVDMTNKAVKLKELRDTLQGCSTAVKGGVQKKGLLSRSMASISIPALRKLVRAAGLGCSAANAVGVVPLAKE</sequence>
<feature type="compositionally biased region" description="Low complexity" evidence="1">
    <location>
        <begin position="152"/>
        <end position="163"/>
    </location>
</feature>
<gene>
    <name evidence="2" type="ORF">ZEAMMB73_Zm00001d015894</name>
</gene>
<reference evidence="2" key="1">
    <citation type="submission" date="2015-12" db="EMBL/GenBank/DDBJ databases">
        <title>Update maize B73 reference genome by single molecule sequencing technologies.</title>
        <authorList>
            <consortium name="Maize Genome Sequencing Project"/>
            <person name="Ware D."/>
        </authorList>
    </citation>
    <scope>NUCLEOTIDE SEQUENCE</scope>
    <source>
        <tissue evidence="2">Seedling</tissue>
    </source>
</reference>